<organism evidence="7 8">
    <name type="scientific">Tetrapyrgos nigripes</name>
    <dbReference type="NCBI Taxonomy" id="182062"/>
    <lineage>
        <taxon>Eukaryota</taxon>
        <taxon>Fungi</taxon>
        <taxon>Dikarya</taxon>
        <taxon>Basidiomycota</taxon>
        <taxon>Agaricomycotina</taxon>
        <taxon>Agaricomycetes</taxon>
        <taxon>Agaricomycetidae</taxon>
        <taxon>Agaricales</taxon>
        <taxon>Marasmiineae</taxon>
        <taxon>Marasmiaceae</taxon>
        <taxon>Tetrapyrgos</taxon>
    </lineage>
</organism>
<name>A0A8H5FCS3_9AGAR</name>
<comment type="caution">
    <text evidence="7">The sequence shown here is derived from an EMBL/GenBank/DDBJ whole genome shotgun (WGS) entry which is preliminary data.</text>
</comment>
<protein>
    <recommendedName>
        <fullName evidence="9">Major facilitator superfamily (MFS) profile domain-containing protein</fullName>
    </recommendedName>
</protein>
<feature type="transmembrane region" description="Helical" evidence="6">
    <location>
        <begin position="107"/>
        <end position="124"/>
    </location>
</feature>
<keyword evidence="2" id="KW-0813">Transport</keyword>
<dbReference type="Gene3D" id="1.20.1250.20">
    <property type="entry name" value="MFS general substrate transporter like domains"/>
    <property type="match status" value="1"/>
</dbReference>
<dbReference type="Pfam" id="PF06609">
    <property type="entry name" value="TRI12"/>
    <property type="match status" value="1"/>
</dbReference>
<keyword evidence="3 6" id="KW-0812">Transmembrane</keyword>
<proteinExistence type="predicted"/>
<dbReference type="InterPro" id="IPR036259">
    <property type="entry name" value="MFS_trans_sf"/>
</dbReference>
<evidence type="ECO:0000256" key="2">
    <source>
        <dbReference type="ARBA" id="ARBA00022448"/>
    </source>
</evidence>
<gene>
    <name evidence="7" type="ORF">D9758_016563</name>
</gene>
<evidence type="ECO:0000313" key="7">
    <source>
        <dbReference type="EMBL" id="KAF5332051.1"/>
    </source>
</evidence>
<dbReference type="InterPro" id="IPR010573">
    <property type="entry name" value="MFS_Str1/Tri12-like"/>
</dbReference>
<dbReference type="GO" id="GO:0016020">
    <property type="term" value="C:membrane"/>
    <property type="evidence" value="ECO:0007669"/>
    <property type="project" value="UniProtKB-SubCell"/>
</dbReference>
<comment type="subcellular location">
    <subcellularLocation>
        <location evidence="1">Membrane</location>
        <topology evidence="1">Multi-pass membrane protein</topology>
    </subcellularLocation>
</comment>
<feature type="transmembrane region" description="Helical" evidence="6">
    <location>
        <begin position="74"/>
        <end position="95"/>
    </location>
</feature>
<dbReference type="EMBL" id="JAACJM010000315">
    <property type="protein sequence ID" value="KAF5332051.1"/>
    <property type="molecule type" value="Genomic_DNA"/>
</dbReference>
<accession>A0A8H5FCS3</accession>
<feature type="transmembrane region" description="Helical" evidence="6">
    <location>
        <begin position="42"/>
        <end position="62"/>
    </location>
</feature>
<evidence type="ECO:0008006" key="9">
    <source>
        <dbReference type="Google" id="ProtNLM"/>
    </source>
</evidence>
<dbReference type="PANTHER" id="PTHR42718:SF9">
    <property type="entry name" value="MAJOR FACILITATOR SUPERFAMILY MULTIDRUG TRANSPORTER MFSC"/>
    <property type="match status" value="1"/>
</dbReference>
<reference evidence="7 8" key="1">
    <citation type="journal article" date="2020" name="ISME J.">
        <title>Uncovering the hidden diversity of litter-decomposition mechanisms in mushroom-forming fungi.</title>
        <authorList>
            <person name="Floudas D."/>
            <person name="Bentzer J."/>
            <person name="Ahren D."/>
            <person name="Johansson T."/>
            <person name="Persson P."/>
            <person name="Tunlid A."/>
        </authorList>
    </citation>
    <scope>NUCLEOTIDE SEQUENCE [LARGE SCALE GENOMIC DNA]</scope>
    <source>
        <strain evidence="7 8">CBS 291.85</strain>
    </source>
</reference>
<dbReference type="PANTHER" id="PTHR42718">
    <property type="entry name" value="MAJOR FACILITATOR SUPERFAMILY MULTIDRUG TRANSPORTER MFSC"/>
    <property type="match status" value="1"/>
</dbReference>
<evidence type="ECO:0000256" key="3">
    <source>
        <dbReference type="ARBA" id="ARBA00022692"/>
    </source>
</evidence>
<evidence type="ECO:0000256" key="4">
    <source>
        <dbReference type="ARBA" id="ARBA00022989"/>
    </source>
</evidence>
<keyword evidence="4 6" id="KW-1133">Transmembrane helix</keyword>
<evidence type="ECO:0000256" key="6">
    <source>
        <dbReference type="SAM" id="Phobius"/>
    </source>
</evidence>
<sequence>MNIPSAIVMITSSFPIAAERGWAYAIYGAFGAVGNCQLSWRWVFYLLAILVIPFSVLSWFILPGASAKKTQNKSLDWPGVASLTVGLILFVFAISEGSASGWKSARVIAPLVISVFTFAGFLVIERIVKDLALPPHT</sequence>
<dbReference type="GO" id="GO:0022857">
    <property type="term" value="F:transmembrane transporter activity"/>
    <property type="evidence" value="ECO:0007669"/>
    <property type="project" value="InterPro"/>
</dbReference>
<keyword evidence="8" id="KW-1185">Reference proteome</keyword>
<dbReference type="Proteomes" id="UP000559256">
    <property type="component" value="Unassembled WGS sequence"/>
</dbReference>
<evidence type="ECO:0000313" key="8">
    <source>
        <dbReference type="Proteomes" id="UP000559256"/>
    </source>
</evidence>
<dbReference type="SUPFAM" id="SSF103473">
    <property type="entry name" value="MFS general substrate transporter"/>
    <property type="match status" value="1"/>
</dbReference>
<dbReference type="AlphaFoldDB" id="A0A8H5FCS3"/>
<evidence type="ECO:0000256" key="1">
    <source>
        <dbReference type="ARBA" id="ARBA00004141"/>
    </source>
</evidence>
<dbReference type="OrthoDB" id="440755at2759"/>
<keyword evidence="5 6" id="KW-0472">Membrane</keyword>
<evidence type="ECO:0000256" key="5">
    <source>
        <dbReference type="ARBA" id="ARBA00023136"/>
    </source>
</evidence>